<dbReference type="EMBL" id="JAAARO010000002">
    <property type="protein sequence ID" value="KAF5751450.1"/>
    <property type="molecule type" value="Genomic_DNA"/>
</dbReference>
<evidence type="ECO:0000256" key="2">
    <source>
        <dbReference type="ARBA" id="ARBA00023015"/>
    </source>
</evidence>
<evidence type="ECO:0000313" key="8">
    <source>
        <dbReference type="EMBL" id="KAF5751450.1"/>
    </source>
</evidence>
<dbReference type="InterPro" id="IPR016177">
    <property type="entry name" value="DNA-bd_dom_sf"/>
</dbReference>
<evidence type="ECO:0000259" key="7">
    <source>
        <dbReference type="PROSITE" id="PS50982"/>
    </source>
</evidence>
<dbReference type="InParanoid" id="A0A7J7DYJ4"/>
<sequence>MLDSARASRVPNMGSSPQHELDRKNPFIGFHKAPLRDIKSLTTVNILANKPTYLFGRFIYQGAAQCLQSAEVATAAIATTDQNLNWGSPLYGVQAAPKVAGLDPSWGQLSSESHPPLSGILDTSKDVSYRNESQKYSSPITPMAAVPWNTNSTARRRGRVPVDPKSWLPEGWKVNKRKRTSGKTAGVVDKYYVDPTGRRFRSKKEAVEFLETGMPRKRKAKKSSDKDVDALGCSGRSRTNKSKSAAQSSSHSFDLFSLNGLAIDAETNFAAHRGTNVSFLSMTWSVTYEEKPGVPQEYRENGAEGSSTMRMNEGGEAGAQCYLRLAA</sequence>
<evidence type="ECO:0000256" key="4">
    <source>
        <dbReference type="ARBA" id="ARBA00023163"/>
    </source>
</evidence>
<gene>
    <name evidence="8" type="ORF">HS088_TW02G00464</name>
</gene>
<keyword evidence="3" id="KW-0238">DNA-binding</keyword>
<dbReference type="PANTHER" id="PTHR12396:SF46">
    <property type="entry name" value="METHYL-CPG-BINDING DOMAIN-CONTAINING PROTEIN 6"/>
    <property type="match status" value="1"/>
</dbReference>
<dbReference type="Gene3D" id="3.30.890.10">
    <property type="entry name" value="Methyl-cpg-binding Protein 2, Chain A"/>
    <property type="match status" value="1"/>
</dbReference>
<evidence type="ECO:0000313" key="9">
    <source>
        <dbReference type="Proteomes" id="UP000593562"/>
    </source>
</evidence>
<dbReference type="Proteomes" id="UP000593562">
    <property type="component" value="Unassembled WGS sequence"/>
</dbReference>
<dbReference type="PANTHER" id="PTHR12396">
    <property type="entry name" value="METHYL-CPG BINDING PROTEIN, MBD"/>
    <property type="match status" value="1"/>
</dbReference>
<dbReference type="SUPFAM" id="SSF54171">
    <property type="entry name" value="DNA-binding domain"/>
    <property type="match status" value="1"/>
</dbReference>
<proteinExistence type="predicted"/>
<dbReference type="InterPro" id="IPR001739">
    <property type="entry name" value="Methyl_CpG_DNA-bd"/>
</dbReference>
<organism evidence="8 9">
    <name type="scientific">Tripterygium wilfordii</name>
    <name type="common">Thunder God vine</name>
    <dbReference type="NCBI Taxonomy" id="458696"/>
    <lineage>
        <taxon>Eukaryota</taxon>
        <taxon>Viridiplantae</taxon>
        <taxon>Streptophyta</taxon>
        <taxon>Embryophyta</taxon>
        <taxon>Tracheophyta</taxon>
        <taxon>Spermatophyta</taxon>
        <taxon>Magnoliopsida</taxon>
        <taxon>eudicotyledons</taxon>
        <taxon>Gunneridae</taxon>
        <taxon>Pentapetalae</taxon>
        <taxon>rosids</taxon>
        <taxon>fabids</taxon>
        <taxon>Celastrales</taxon>
        <taxon>Celastraceae</taxon>
        <taxon>Tripterygium</taxon>
    </lineage>
</organism>
<dbReference type="GO" id="GO:0003677">
    <property type="term" value="F:DNA binding"/>
    <property type="evidence" value="ECO:0007669"/>
    <property type="project" value="UniProtKB-KW"/>
</dbReference>
<keyword evidence="4" id="KW-0804">Transcription</keyword>
<evidence type="ECO:0000256" key="1">
    <source>
        <dbReference type="ARBA" id="ARBA00004123"/>
    </source>
</evidence>
<dbReference type="Pfam" id="PF01429">
    <property type="entry name" value="MBD"/>
    <property type="match status" value="1"/>
</dbReference>
<evidence type="ECO:0000256" key="3">
    <source>
        <dbReference type="ARBA" id="ARBA00023125"/>
    </source>
</evidence>
<keyword evidence="2" id="KW-0805">Transcription regulation</keyword>
<dbReference type="GO" id="GO:0005634">
    <property type="term" value="C:nucleus"/>
    <property type="evidence" value="ECO:0007669"/>
    <property type="project" value="UniProtKB-SubCell"/>
</dbReference>
<comment type="caution">
    <text evidence="8">The sequence shown here is derived from an EMBL/GenBank/DDBJ whole genome shotgun (WGS) entry which is preliminary data.</text>
</comment>
<keyword evidence="5" id="KW-0539">Nucleus</keyword>
<dbReference type="AlphaFoldDB" id="A0A7J7DYJ4"/>
<accession>A0A7J7DYJ4</accession>
<evidence type="ECO:0000256" key="5">
    <source>
        <dbReference type="ARBA" id="ARBA00023242"/>
    </source>
</evidence>
<dbReference type="PROSITE" id="PS50982">
    <property type="entry name" value="MBD"/>
    <property type="match status" value="1"/>
</dbReference>
<comment type="subcellular location">
    <subcellularLocation>
        <location evidence="1">Nucleus</location>
    </subcellularLocation>
</comment>
<keyword evidence="9" id="KW-1185">Reference proteome</keyword>
<feature type="region of interest" description="Disordered" evidence="6">
    <location>
        <begin position="1"/>
        <end position="23"/>
    </location>
</feature>
<feature type="domain" description="MBD" evidence="7">
    <location>
        <begin position="158"/>
        <end position="231"/>
    </location>
</feature>
<feature type="region of interest" description="Disordered" evidence="6">
    <location>
        <begin position="211"/>
        <end position="249"/>
    </location>
</feature>
<protein>
    <submittedName>
        <fullName evidence="8">Methyl-CpG-binding domain-containing protein 6-like</fullName>
    </submittedName>
</protein>
<reference evidence="8 9" key="1">
    <citation type="journal article" date="2020" name="Nat. Commun.">
        <title>Genome of Tripterygium wilfordii and identification of cytochrome P450 involved in triptolide biosynthesis.</title>
        <authorList>
            <person name="Tu L."/>
            <person name="Su P."/>
            <person name="Zhang Z."/>
            <person name="Gao L."/>
            <person name="Wang J."/>
            <person name="Hu T."/>
            <person name="Zhou J."/>
            <person name="Zhang Y."/>
            <person name="Zhao Y."/>
            <person name="Liu Y."/>
            <person name="Song Y."/>
            <person name="Tong Y."/>
            <person name="Lu Y."/>
            <person name="Yang J."/>
            <person name="Xu C."/>
            <person name="Jia M."/>
            <person name="Peters R.J."/>
            <person name="Huang L."/>
            <person name="Gao W."/>
        </authorList>
    </citation>
    <scope>NUCLEOTIDE SEQUENCE [LARGE SCALE GENOMIC DNA]</scope>
    <source>
        <strain evidence="9">cv. XIE 37</strain>
        <tissue evidence="8">Leaf</tissue>
    </source>
</reference>
<evidence type="ECO:0000256" key="6">
    <source>
        <dbReference type="SAM" id="MobiDB-lite"/>
    </source>
</evidence>
<name>A0A7J7DYJ4_TRIWF</name>